<comment type="catalytic activity">
    <reaction evidence="13">
        <text>a 1,2-diacyl-sn-glycerol + H2O = a 2-acylglycerol + a fatty acid + H(+)</text>
        <dbReference type="Rhea" id="RHEA:33275"/>
        <dbReference type="ChEBI" id="CHEBI:15377"/>
        <dbReference type="ChEBI" id="CHEBI:15378"/>
        <dbReference type="ChEBI" id="CHEBI:17389"/>
        <dbReference type="ChEBI" id="CHEBI:17815"/>
        <dbReference type="ChEBI" id="CHEBI:28868"/>
        <dbReference type="EC" id="3.1.1.116"/>
    </reaction>
    <physiologicalReaction direction="left-to-right" evidence="13">
        <dbReference type="Rhea" id="RHEA:33276"/>
    </physiologicalReaction>
</comment>
<evidence type="ECO:0000256" key="5">
    <source>
        <dbReference type="ARBA" id="ARBA00022692"/>
    </source>
</evidence>
<sequence>MSGEPKSVWEVWTRRGISAASVATSFGFYTARKGTQIGFGIARGVTSTVLTVGSSLLSPLTPAPLGAGIVLASAVTSSLNLIEQAALLPLDIGQAITSTSLTIASSSVDVLTSMLGSHEASFSLAEFVTLVKREWNDPVLKERLPADKDKYGVIQIGKALIAWAALQCATRGWHESRWRDNMREIGNEEWTEVTPPPVPPKDMNEDERRGFYNSFSYRSRTASILARGSRICVHEDLMLPEQRGQVISAEIGEKWDIGAYAQSEAIDEPSIQAPKLGDIRLNLRRLSKLVLGSYGGTSLLFFGIPYPGGEAAPKDPVIPPVATTTGAQIAEEALAMEETVLVQLVNDAEAEEVSQRPSTLHHTRSLAASVSRHPAWGSSHVRSSTLDLNRGVPNGEPYPNSTGVRGAGVPFPAVSTPDLNSFESSVRTSSTASSPTRSESHREGAQTTNVPSWWELLTGQRDREIFEGFAAAAIAAEEIKEGAREAKKELDRDMKMNATIGAIEKMPRFWVLTDHARRQVVLVLRGTMSLNELAVDLTCEPVDFTPRTAKRIRVASTASMRSPFTVHGGMLRMAQVMGAHGKPVHTAIKKALRANRGYELVMSGHSLGAGVAGLLALMWADPTTCMTIPASGLPVGRKVSAYCIAPPCFTSAELSRLAAPMITSFVYSHDVVSRLSLGSIRDLSRACWWLSDGKDEESCSNIIKRSWGLEVSTGLGWWGKGGKKQRKREEEKDFLLSLRKTLEANMHMADLYPAGNVFWAIHENDIDATALPSSAANATVAQTKLRLFKVDKVEMVFDQVVFARDMLTSHMPHNYDRMLHEFL</sequence>
<dbReference type="GO" id="GO:0005886">
    <property type="term" value="C:plasma membrane"/>
    <property type="evidence" value="ECO:0007669"/>
    <property type="project" value="UniProtKB-SubCell"/>
</dbReference>
<evidence type="ECO:0000313" key="18">
    <source>
        <dbReference type="Proteomes" id="UP000007148"/>
    </source>
</evidence>
<evidence type="ECO:0000256" key="2">
    <source>
        <dbReference type="ARBA" id="ARBA00004651"/>
    </source>
</evidence>
<dbReference type="PANTHER" id="PTHR45792">
    <property type="entry name" value="DIACYLGLYCEROL LIPASE HOMOLOG-RELATED"/>
    <property type="match status" value="1"/>
</dbReference>
<evidence type="ECO:0000256" key="10">
    <source>
        <dbReference type="ARBA" id="ARBA00022989"/>
    </source>
</evidence>
<name>G4TUU0_SERID</name>
<keyword evidence="5" id="KW-0812">Transmembrane</keyword>
<dbReference type="GO" id="GO:0046872">
    <property type="term" value="F:metal ion binding"/>
    <property type="evidence" value="ECO:0007669"/>
    <property type="project" value="UniProtKB-KW"/>
</dbReference>
<keyword evidence="7" id="KW-0378">Hydrolase</keyword>
<evidence type="ECO:0000256" key="14">
    <source>
        <dbReference type="ARBA" id="ARBA00026104"/>
    </source>
</evidence>
<dbReference type="GO" id="GO:0046340">
    <property type="term" value="P:diacylglycerol catabolic process"/>
    <property type="evidence" value="ECO:0007669"/>
    <property type="project" value="TreeGrafter"/>
</dbReference>
<feature type="compositionally biased region" description="Low complexity" evidence="15">
    <location>
        <begin position="421"/>
        <end position="437"/>
    </location>
</feature>
<evidence type="ECO:0000256" key="4">
    <source>
        <dbReference type="ARBA" id="ARBA00022553"/>
    </source>
</evidence>
<keyword evidence="18" id="KW-1185">Reference proteome</keyword>
<evidence type="ECO:0000256" key="6">
    <source>
        <dbReference type="ARBA" id="ARBA00022723"/>
    </source>
</evidence>
<dbReference type="Proteomes" id="UP000007148">
    <property type="component" value="Unassembled WGS sequence"/>
</dbReference>
<dbReference type="Pfam" id="PF01764">
    <property type="entry name" value="Lipase_3"/>
    <property type="match status" value="1"/>
</dbReference>
<evidence type="ECO:0000256" key="12">
    <source>
        <dbReference type="ARBA" id="ARBA00023136"/>
    </source>
</evidence>
<dbReference type="InterPro" id="IPR002921">
    <property type="entry name" value="Fungal_lipase-type"/>
</dbReference>
<dbReference type="OMA" id="HSGMLRM"/>
<dbReference type="GO" id="GO:0016298">
    <property type="term" value="F:lipase activity"/>
    <property type="evidence" value="ECO:0007669"/>
    <property type="project" value="TreeGrafter"/>
</dbReference>
<gene>
    <name evidence="17" type="ORF">PIIN_09068</name>
</gene>
<dbReference type="PANTHER" id="PTHR45792:SF8">
    <property type="entry name" value="DIACYLGLYCEROL LIPASE-ALPHA"/>
    <property type="match status" value="1"/>
</dbReference>
<evidence type="ECO:0000256" key="13">
    <source>
        <dbReference type="ARBA" id="ARBA00024531"/>
    </source>
</evidence>
<keyword evidence="4" id="KW-0597">Phosphoprotein</keyword>
<keyword evidence="3" id="KW-1003">Cell membrane</keyword>
<keyword evidence="11" id="KW-0443">Lipid metabolism</keyword>
<evidence type="ECO:0000256" key="11">
    <source>
        <dbReference type="ARBA" id="ARBA00023098"/>
    </source>
</evidence>
<organism evidence="17 18">
    <name type="scientific">Serendipita indica (strain DSM 11827)</name>
    <name type="common">Root endophyte fungus</name>
    <name type="synonym">Piriformospora indica</name>
    <dbReference type="NCBI Taxonomy" id="1109443"/>
    <lineage>
        <taxon>Eukaryota</taxon>
        <taxon>Fungi</taxon>
        <taxon>Dikarya</taxon>
        <taxon>Basidiomycota</taxon>
        <taxon>Agaricomycotina</taxon>
        <taxon>Agaricomycetes</taxon>
        <taxon>Sebacinales</taxon>
        <taxon>Serendipitaceae</taxon>
        <taxon>Serendipita</taxon>
    </lineage>
</organism>
<keyword evidence="9" id="KW-0442">Lipid degradation</keyword>
<dbReference type="HOGENOM" id="CLU_021218_0_0_1"/>
<dbReference type="InterPro" id="IPR029058">
    <property type="entry name" value="AB_hydrolase_fold"/>
</dbReference>
<evidence type="ECO:0000256" key="9">
    <source>
        <dbReference type="ARBA" id="ARBA00022963"/>
    </source>
</evidence>
<comment type="subcellular location">
    <subcellularLocation>
        <location evidence="2">Cell membrane</location>
        <topology evidence="2">Multi-pass membrane protein</topology>
    </subcellularLocation>
</comment>
<protein>
    <recommendedName>
        <fullName evidence="14">sn-1-specific diacylglycerol lipase</fullName>
        <ecNumber evidence="14">3.1.1.116</ecNumber>
    </recommendedName>
</protein>
<dbReference type="eggNOG" id="KOG2088">
    <property type="taxonomic scope" value="Eukaryota"/>
</dbReference>
<dbReference type="EMBL" id="CAFZ01000395">
    <property type="protein sequence ID" value="CCA75083.1"/>
    <property type="molecule type" value="Genomic_DNA"/>
</dbReference>
<feature type="domain" description="Fungal lipase-type" evidence="16">
    <location>
        <begin position="521"/>
        <end position="676"/>
    </location>
</feature>
<dbReference type="SUPFAM" id="SSF53474">
    <property type="entry name" value="alpha/beta-Hydrolases"/>
    <property type="match status" value="1"/>
</dbReference>
<dbReference type="Gene3D" id="3.40.50.1820">
    <property type="entry name" value="alpha/beta hydrolase"/>
    <property type="match status" value="1"/>
</dbReference>
<evidence type="ECO:0000256" key="7">
    <source>
        <dbReference type="ARBA" id="ARBA00022801"/>
    </source>
</evidence>
<dbReference type="EC" id="3.1.1.116" evidence="14"/>
<dbReference type="InParanoid" id="G4TUU0"/>
<dbReference type="InterPro" id="IPR052214">
    <property type="entry name" value="DAG_Lipase-Related"/>
</dbReference>
<dbReference type="CDD" id="cd00519">
    <property type="entry name" value="Lipase_3"/>
    <property type="match status" value="1"/>
</dbReference>
<dbReference type="GO" id="GO:0019369">
    <property type="term" value="P:arachidonate metabolic process"/>
    <property type="evidence" value="ECO:0007669"/>
    <property type="project" value="TreeGrafter"/>
</dbReference>
<evidence type="ECO:0000256" key="15">
    <source>
        <dbReference type="SAM" id="MobiDB-lite"/>
    </source>
</evidence>
<keyword evidence="6" id="KW-0479">Metal-binding</keyword>
<evidence type="ECO:0000256" key="3">
    <source>
        <dbReference type="ARBA" id="ARBA00022475"/>
    </source>
</evidence>
<proteinExistence type="predicted"/>
<evidence type="ECO:0000256" key="8">
    <source>
        <dbReference type="ARBA" id="ARBA00022837"/>
    </source>
</evidence>
<comment type="cofactor">
    <cofactor evidence="1">
        <name>Ca(2+)</name>
        <dbReference type="ChEBI" id="CHEBI:29108"/>
    </cofactor>
</comment>
<dbReference type="OrthoDB" id="438440at2759"/>
<evidence type="ECO:0000313" key="17">
    <source>
        <dbReference type="EMBL" id="CCA75083.1"/>
    </source>
</evidence>
<keyword evidence="8" id="KW-0106">Calcium</keyword>
<accession>G4TUU0</accession>
<feature type="region of interest" description="Disordered" evidence="15">
    <location>
        <begin position="378"/>
        <end position="447"/>
    </location>
</feature>
<evidence type="ECO:0000259" key="16">
    <source>
        <dbReference type="Pfam" id="PF01764"/>
    </source>
</evidence>
<evidence type="ECO:0000256" key="1">
    <source>
        <dbReference type="ARBA" id="ARBA00001913"/>
    </source>
</evidence>
<keyword evidence="10" id="KW-1133">Transmembrane helix</keyword>
<keyword evidence="12" id="KW-0472">Membrane</keyword>
<comment type="caution">
    <text evidence="17">The sequence shown here is derived from an EMBL/GenBank/DDBJ whole genome shotgun (WGS) entry which is preliminary data.</text>
</comment>
<reference evidence="17 18" key="1">
    <citation type="journal article" date="2011" name="PLoS Pathog.">
        <title>Endophytic Life Strategies Decoded by Genome and Transcriptome Analyses of the Mutualistic Root Symbiont Piriformospora indica.</title>
        <authorList>
            <person name="Zuccaro A."/>
            <person name="Lahrmann U."/>
            <person name="Guldener U."/>
            <person name="Langen G."/>
            <person name="Pfiffi S."/>
            <person name="Biedenkopf D."/>
            <person name="Wong P."/>
            <person name="Samans B."/>
            <person name="Grimm C."/>
            <person name="Basiewicz M."/>
            <person name="Murat C."/>
            <person name="Martin F."/>
            <person name="Kogel K.H."/>
        </authorList>
    </citation>
    <scope>NUCLEOTIDE SEQUENCE [LARGE SCALE GENOMIC DNA]</scope>
    <source>
        <strain evidence="17 18">DSM 11827</strain>
    </source>
</reference>
<dbReference type="AlphaFoldDB" id="G4TUU0"/>